<evidence type="ECO:0000313" key="1">
    <source>
        <dbReference type="EMBL" id="MEQ2157861.1"/>
    </source>
</evidence>
<protein>
    <submittedName>
        <fullName evidence="1">Uncharacterized protein</fullName>
    </submittedName>
</protein>
<sequence>LSVWAALCVLVLGWFYVFPVYRLPSDKEIVEEVLGLGEVWQKNQTGIDLYRNLLTECCNPSWMFAVTKENSPIGKVLWYDGEFYHSHSVSNKTYSLFVQVMRAFCFSRDACLDHMWKYVCYYHYSFATALITDISVIGSRFM</sequence>
<proteinExistence type="predicted"/>
<comment type="caution">
    <text evidence="1">The sequence shown here is derived from an EMBL/GenBank/DDBJ whole genome shotgun (WGS) entry which is preliminary data.</text>
</comment>
<dbReference type="EMBL" id="JAHRIO010000291">
    <property type="protein sequence ID" value="MEQ2157861.1"/>
    <property type="molecule type" value="Genomic_DNA"/>
</dbReference>
<name>A0ABV0MFH3_9TELE</name>
<reference evidence="1 2" key="1">
    <citation type="submission" date="2021-06" db="EMBL/GenBank/DDBJ databases">
        <authorList>
            <person name="Palmer J.M."/>
        </authorList>
    </citation>
    <scope>NUCLEOTIDE SEQUENCE [LARGE SCALE GENOMIC DNA]</scope>
    <source>
        <strain evidence="1 2">GA_2019</strain>
        <tissue evidence="1">Muscle</tissue>
    </source>
</reference>
<accession>A0ABV0MFH3</accession>
<dbReference type="Proteomes" id="UP001476798">
    <property type="component" value="Unassembled WGS sequence"/>
</dbReference>
<evidence type="ECO:0000313" key="2">
    <source>
        <dbReference type="Proteomes" id="UP001476798"/>
    </source>
</evidence>
<feature type="non-terminal residue" evidence="1">
    <location>
        <position position="1"/>
    </location>
</feature>
<gene>
    <name evidence="1" type="ORF">GOODEAATRI_006173</name>
</gene>
<organism evidence="1 2">
    <name type="scientific">Goodea atripinnis</name>
    <dbReference type="NCBI Taxonomy" id="208336"/>
    <lineage>
        <taxon>Eukaryota</taxon>
        <taxon>Metazoa</taxon>
        <taxon>Chordata</taxon>
        <taxon>Craniata</taxon>
        <taxon>Vertebrata</taxon>
        <taxon>Euteleostomi</taxon>
        <taxon>Actinopterygii</taxon>
        <taxon>Neopterygii</taxon>
        <taxon>Teleostei</taxon>
        <taxon>Neoteleostei</taxon>
        <taxon>Acanthomorphata</taxon>
        <taxon>Ovalentaria</taxon>
        <taxon>Atherinomorphae</taxon>
        <taxon>Cyprinodontiformes</taxon>
        <taxon>Goodeidae</taxon>
        <taxon>Goodea</taxon>
    </lineage>
</organism>
<keyword evidence="2" id="KW-1185">Reference proteome</keyword>